<dbReference type="Proteomes" id="UP000724657">
    <property type="component" value="Unassembled WGS sequence"/>
</dbReference>
<proteinExistence type="predicted"/>
<reference evidence="1" key="1">
    <citation type="journal article" date="2021" name="PeerJ">
        <title>Extensive microbial diversity within the chicken gut microbiome revealed by metagenomics and culture.</title>
        <authorList>
            <person name="Gilroy R."/>
            <person name="Ravi A."/>
            <person name="Getino M."/>
            <person name="Pursley I."/>
            <person name="Horton D.L."/>
            <person name="Alikhan N.F."/>
            <person name="Baker D."/>
            <person name="Gharbi K."/>
            <person name="Hall N."/>
            <person name="Watson M."/>
            <person name="Adriaenssens E.M."/>
            <person name="Foster-Nyarko E."/>
            <person name="Jarju S."/>
            <person name="Secka A."/>
            <person name="Antonio M."/>
            <person name="Oren A."/>
            <person name="Chaudhuri R.R."/>
            <person name="La Ragione R."/>
            <person name="Hildebrand F."/>
            <person name="Pallen M.J."/>
        </authorList>
    </citation>
    <scope>NUCLEOTIDE SEQUENCE</scope>
    <source>
        <strain evidence="1">A6-441</strain>
    </source>
</reference>
<evidence type="ECO:0000313" key="2">
    <source>
        <dbReference type="Proteomes" id="UP000724657"/>
    </source>
</evidence>
<reference evidence="1" key="2">
    <citation type="submission" date="2021-04" db="EMBL/GenBank/DDBJ databases">
        <authorList>
            <person name="Gilroy R."/>
        </authorList>
    </citation>
    <scope>NUCLEOTIDE SEQUENCE</scope>
    <source>
        <strain evidence="1">A6-441</strain>
    </source>
</reference>
<dbReference type="AlphaFoldDB" id="A0A9E2KXA7"/>
<comment type="caution">
    <text evidence="1">The sequence shown here is derived from an EMBL/GenBank/DDBJ whole genome shotgun (WGS) entry which is preliminary data.</text>
</comment>
<evidence type="ECO:0000313" key="1">
    <source>
        <dbReference type="EMBL" id="MBU3841748.1"/>
    </source>
</evidence>
<accession>A0A9E2KXA7</accession>
<organism evidence="1 2">
    <name type="scientific">Candidatus Fusobacterium pullicola</name>
    <dbReference type="NCBI Taxonomy" id="2838601"/>
    <lineage>
        <taxon>Bacteria</taxon>
        <taxon>Fusobacteriati</taxon>
        <taxon>Fusobacteriota</taxon>
        <taxon>Fusobacteriia</taxon>
        <taxon>Fusobacteriales</taxon>
        <taxon>Fusobacteriaceae</taxon>
        <taxon>Fusobacterium</taxon>
    </lineage>
</organism>
<dbReference type="EMBL" id="JAHLFN010000016">
    <property type="protein sequence ID" value="MBU3841748.1"/>
    <property type="molecule type" value="Genomic_DNA"/>
</dbReference>
<gene>
    <name evidence="1" type="ORF">IAA47_01910</name>
</gene>
<name>A0A9E2KXA7_9FUSO</name>
<protein>
    <submittedName>
        <fullName evidence="1">Uncharacterized protein</fullName>
    </submittedName>
</protein>
<sequence>MDRLTEEYLKFKSSILALNKEEIFERAFKIVFYNEIYRYFKNTGASVDKDMSIASLYNFYIKYESLNVNNIEEIAEFLNVYRKYVA</sequence>